<dbReference type="EMBL" id="LK391709">
    <property type="protein sequence ID" value="CDR96790.1"/>
    <property type="molecule type" value="Genomic_DNA"/>
</dbReference>
<sequence>MASIRYYGRQVVTSLLCFYMIVFYESAMGNPGAERSQHAEKLRGKNIAFYAANAELHLNLEHLTTLYVSAEKLHRNLCAIADEISDSDAPEENKRIELEGCSGAIKLVEDVIRDAKYYVELAGILDEYITLSRESKKTGTTSERAAELKNALRSLEQRFKNKEQLALHLLTYGIGEYYVNFMREAEAFIHKYAN</sequence>
<gene>
    <name evidence="1" type="ORF">BBBOND_0306940</name>
</gene>
<dbReference type="KEGG" id="bbig:BBBOND_0306940"/>
<dbReference type="RefSeq" id="XP_012768976.1">
    <property type="nucleotide sequence ID" value="XM_012913522.1"/>
</dbReference>
<evidence type="ECO:0000313" key="2">
    <source>
        <dbReference type="Proteomes" id="UP000033188"/>
    </source>
</evidence>
<protein>
    <submittedName>
        <fullName evidence="1">Uncharacterized protein</fullName>
    </submittedName>
</protein>
<dbReference type="OrthoDB" id="10434371at2759"/>
<name>A0A061DE36_BABBI</name>
<dbReference type="VEuPathDB" id="PiroplasmaDB:BBBOND_0306940"/>
<keyword evidence="2" id="KW-1185">Reference proteome</keyword>
<reference evidence="2" key="1">
    <citation type="journal article" date="2014" name="Nucleic Acids Res.">
        <title>The evolutionary dynamics of variant antigen genes in Babesia reveal a history of genomic innovation underlying host-parasite interaction.</title>
        <authorList>
            <person name="Jackson A.P."/>
            <person name="Otto T.D."/>
            <person name="Darby A."/>
            <person name="Ramaprasad A."/>
            <person name="Xia D."/>
            <person name="Echaide I.E."/>
            <person name="Farber M."/>
            <person name="Gahlot S."/>
            <person name="Gamble J."/>
            <person name="Gupta D."/>
            <person name="Gupta Y."/>
            <person name="Jackson L."/>
            <person name="Malandrin L."/>
            <person name="Malas T.B."/>
            <person name="Moussa E."/>
            <person name="Nair M."/>
            <person name="Reid A.J."/>
            <person name="Sanders M."/>
            <person name="Sharma J."/>
            <person name="Tracey A."/>
            <person name="Quail M.A."/>
            <person name="Weir W."/>
            <person name="Wastling J.M."/>
            <person name="Hall N."/>
            <person name="Willadsen P."/>
            <person name="Lingelbach K."/>
            <person name="Shiels B."/>
            <person name="Tait A."/>
            <person name="Berriman M."/>
            <person name="Allred D.R."/>
            <person name="Pain A."/>
        </authorList>
    </citation>
    <scope>NUCLEOTIDE SEQUENCE [LARGE SCALE GENOMIC DNA]</scope>
    <source>
        <strain evidence="2">Bond</strain>
    </source>
</reference>
<dbReference type="AlphaFoldDB" id="A0A061DE36"/>
<evidence type="ECO:0000313" key="1">
    <source>
        <dbReference type="EMBL" id="CDR96790.1"/>
    </source>
</evidence>
<dbReference type="Proteomes" id="UP000033188">
    <property type="component" value="Chromosome 3"/>
</dbReference>
<proteinExistence type="predicted"/>
<dbReference type="GeneID" id="24565331"/>
<accession>A0A061DE36</accession>
<organism evidence="1 2">
    <name type="scientific">Babesia bigemina</name>
    <dbReference type="NCBI Taxonomy" id="5866"/>
    <lineage>
        <taxon>Eukaryota</taxon>
        <taxon>Sar</taxon>
        <taxon>Alveolata</taxon>
        <taxon>Apicomplexa</taxon>
        <taxon>Aconoidasida</taxon>
        <taxon>Piroplasmida</taxon>
        <taxon>Babesiidae</taxon>
        <taxon>Babesia</taxon>
    </lineage>
</organism>